<dbReference type="EMBL" id="JAVRRA010001570">
    <property type="protein sequence ID" value="KAK5279795.1"/>
    <property type="molecule type" value="Genomic_DNA"/>
</dbReference>
<feature type="domain" description="COQ9 C-terminal" evidence="9">
    <location>
        <begin position="157"/>
        <end position="226"/>
    </location>
</feature>
<evidence type="ECO:0000256" key="6">
    <source>
        <dbReference type="ARBA" id="ARBA00023121"/>
    </source>
</evidence>
<evidence type="ECO:0000256" key="7">
    <source>
        <dbReference type="ARBA" id="ARBA00023128"/>
    </source>
</evidence>
<reference evidence="10 11" key="1">
    <citation type="submission" date="2023-08" db="EMBL/GenBank/DDBJ databases">
        <title>Black Yeasts Isolated from many extreme environments.</title>
        <authorList>
            <person name="Coleine C."/>
            <person name="Stajich J.E."/>
            <person name="Selbmann L."/>
        </authorList>
    </citation>
    <scope>NUCLEOTIDE SEQUENCE [LARGE SCALE GENOMIC DNA]</scope>
    <source>
        <strain evidence="10 11">CCFEE 536</strain>
    </source>
</reference>
<dbReference type="PANTHER" id="PTHR21427:SF19">
    <property type="entry name" value="UBIQUINONE BIOSYNTHESIS PROTEIN COQ9, MITOCHONDRIAL"/>
    <property type="match status" value="1"/>
</dbReference>
<comment type="subcellular location">
    <subcellularLocation>
        <location evidence="1 8">Mitochondrion</location>
    </subcellularLocation>
</comment>
<keyword evidence="6 8" id="KW-0446">Lipid-binding</keyword>
<keyword evidence="5" id="KW-0809">Transit peptide</keyword>
<keyword evidence="7 8" id="KW-0496">Mitochondrion</keyword>
<sequence>MAAPTTPTRLTRAALPTAFRALARPFPPALRAYHSYEHDPTPPYPPTETAILSAALTHVPTHGFTHESVRLGARDAGYLDVSTQLFPKGAFELVRYHLVRERLALKERVQFPDNDGRRLGMGSKVRTLVLERLRANEPVVHRLQEALALMSLASNIPPSIAELARLSDEIWFLAGDTSVDTSWYTKRASLSSVYAATEVFMTQDKSAGFAETEQFLDRRLADLRTIGGAVGSVTQWVGYTGWSAINVLRSKGMRM</sequence>
<comment type="pathway">
    <text evidence="2 8">Cofactor biosynthesis; ubiquinone biosynthesis.</text>
</comment>
<comment type="similarity">
    <text evidence="3 8">Belongs to the COQ9 family.</text>
</comment>
<dbReference type="Gene3D" id="1.10.357.10">
    <property type="entry name" value="Tetracycline Repressor, domain 2"/>
    <property type="match status" value="1"/>
</dbReference>
<evidence type="ECO:0000313" key="11">
    <source>
        <dbReference type="Proteomes" id="UP001357485"/>
    </source>
</evidence>
<evidence type="ECO:0000256" key="4">
    <source>
        <dbReference type="ARBA" id="ARBA00022688"/>
    </source>
</evidence>
<evidence type="ECO:0000256" key="3">
    <source>
        <dbReference type="ARBA" id="ARBA00010766"/>
    </source>
</evidence>
<keyword evidence="10" id="KW-0830">Ubiquinone</keyword>
<evidence type="ECO:0000256" key="5">
    <source>
        <dbReference type="ARBA" id="ARBA00022946"/>
    </source>
</evidence>
<gene>
    <name evidence="10" type="primary">COQ9</name>
    <name evidence="10" type="ORF">LTR16_007390</name>
</gene>
<evidence type="ECO:0000256" key="8">
    <source>
        <dbReference type="RuleBase" id="RU366063"/>
    </source>
</evidence>
<dbReference type="InterPro" id="IPR012762">
    <property type="entry name" value="Ubiq_biosynth_COQ9"/>
</dbReference>
<dbReference type="InterPro" id="IPR013718">
    <property type="entry name" value="COQ9_C"/>
</dbReference>
<keyword evidence="4 8" id="KW-0831">Ubiquinone biosynthesis</keyword>
<dbReference type="NCBIfam" id="TIGR02396">
    <property type="entry name" value="diverge_rpsU"/>
    <property type="match status" value="1"/>
</dbReference>
<evidence type="ECO:0000313" key="10">
    <source>
        <dbReference type="EMBL" id="KAK5279795.1"/>
    </source>
</evidence>
<dbReference type="Pfam" id="PF08511">
    <property type="entry name" value="COQ9"/>
    <property type="match status" value="1"/>
</dbReference>
<protein>
    <recommendedName>
        <fullName evidence="8">Ubiquinone biosynthesis protein</fullName>
    </recommendedName>
</protein>
<evidence type="ECO:0000259" key="9">
    <source>
        <dbReference type="Pfam" id="PF08511"/>
    </source>
</evidence>
<dbReference type="Proteomes" id="UP001357485">
    <property type="component" value="Unassembled WGS sequence"/>
</dbReference>
<evidence type="ECO:0000256" key="2">
    <source>
        <dbReference type="ARBA" id="ARBA00004749"/>
    </source>
</evidence>
<comment type="caution">
    <text evidence="10">The sequence shown here is derived from an EMBL/GenBank/DDBJ whole genome shotgun (WGS) entry which is preliminary data.</text>
</comment>
<dbReference type="PANTHER" id="PTHR21427">
    <property type="entry name" value="UBIQUINONE BIOSYNTHESIS PROTEIN COQ9, MITOCHONDRIAL"/>
    <property type="match status" value="1"/>
</dbReference>
<comment type="function">
    <text evidence="8">Membrane-associated protein that warps the membrane surface to access and bind aromatic isoprenes with high specificity, including ubiquinone (CoQ) isoprene intermediates and presents them directly to Coq7, therefore facilitating the Coq7-mediated hydroxylase step. Participates in the biosynthesis of coenzyme Q, also named ubiquinone, an essential lipid-soluble electron transporter for aerobic cellular respiration.</text>
</comment>
<accession>A0ABR0M487</accession>
<evidence type="ECO:0000256" key="1">
    <source>
        <dbReference type="ARBA" id="ARBA00004173"/>
    </source>
</evidence>
<proteinExistence type="inferred from homology"/>
<organism evidence="10 11">
    <name type="scientific">Cryomyces antarcticus</name>
    <dbReference type="NCBI Taxonomy" id="329879"/>
    <lineage>
        <taxon>Eukaryota</taxon>
        <taxon>Fungi</taxon>
        <taxon>Dikarya</taxon>
        <taxon>Ascomycota</taxon>
        <taxon>Pezizomycotina</taxon>
        <taxon>Dothideomycetes</taxon>
        <taxon>Dothideomycetes incertae sedis</taxon>
        <taxon>Cryomyces</taxon>
    </lineage>
</organism>
<name>A0ABR0M487_9PEZI</name>
<keyword evidence="11" id="KW-1185">Reference proteome</keyword>